<feature type="transmembrane region" description="Helical" evidence="6">
    <location>
        <begin position="121"/>
        <end position="140"/>
    </location>
</feature>
<comment type="caution">
    <text evidence="7">The sequence shown here is derived from an EMBL/GenBank/DDBJ whole genome shotgun (WGS) entry which is preliminary data.</text>
</comment>
<gene>
    <name evidence="7" type="primary">SURF4</name>
    <name evidence="7" type="ORF">Ciccas_003577</name>
</gene>
<protein>
    <submittedName>
        <fullName evidence="7">Surfeit locus protein 4</fullName>
    </submittedName>
</protein>
<sequence length="147" mass="16263">MSRSLLLLLAETNQDNPHTLAGLPSTGENTQKTYVLLGGRVLVVLMFITLIDYSGSILYLIPSFACLALILMVAIGFKTKLSSMILISLLTIINVTHNAFWTARLHDAMWDYLKYDFFQTLSVIGGLLMIVAHGPGGVSVDDFKKKW</sequence>
<comment type="similarity">
    <text evidence="2">Belongs to the SURF4 family.</text>
</comment>
<dbReference type="NCBIfam" id="TIGR01167">
    <property type="entry name" value="LPXTG_anchor"/>
    <property type="match status" value="1"/>
</dbReference>
<evidence type="ECO:0000256" key="6">
    <source>
        <dbReference type="SAM" id="Phobius"/>
    </source>
</evidence>
<reference evidence="7 8" key="1">
    <citation type="submission" date="2024-11" db="EMBL/GenBank/DDBJ databases">
        <title>Adaptive evolution of stress response genes in parasites aligns with host niche diversity.</title>
        <authorList>
            <person name="Hahn C."/>
            <person name="Resl P."/>
        </authorList>
    </citation>
    <scope>NUCLEOTIDE SEQUENCE [LARGE SCALE GENOMIC DNA]</scope>
    <source>
        <strain evidence="7">EGGRZ-B1_66</strain>
        <tissue evidence="7">Body</tissue>
    </source>
</reference>
<dbReference type="InterPro" id="IPR002995">
    <property type="entry name" value="Surf4"/>
</dbReference>
<dbReference type="PROSITE" id="PS01339">
    <property type="entry name" value="SURF4"/>
    <property type="match status" value="1"/>
</dbReference>
<evidence type="ECO:0000256" key="3">
    <source>
        <dbReference type="ARBA" id="ARBA00022692"/>
    </source>
</evidence>
<dbReference type="GO" id="GO:0016020">
    <property type="term" value="C:membrane"/>
    <property type="evidence" value="ECO:0007669"/>
    <property type="project" value="UniProtKB-SubCell"/>
</dbReference>
<feature type="transmembrane region" description="Helical" evidence="6">
    <location>
        <begin position="84"/>
        <end position="101"/>
    </location>
</feature>
<evidence type="ECO:0000313" key="7">
    <source>
        <dbReference type="EMBL" id="KAL3317773.1"/>
    </source>
</evidence>
<keyword evidence="4 6" id="KW-1133">Transmembrane helix</keyword>
<name>A0ABD2QEF5_9PLAT</name>
<evidence type="ECO:0000256" key="2">
    <source>
        <dbReference type="ARBA" id="ARBA00006945"/>
    </source>
</evidence>
<accession>A0ABD2QEF5</accession>
<evidence type="ECO:0000313" key="8">
    <source>
        <dbReference type="Proteomes" id="UP001626550"/>
    </source>
</evidence>
<keyword evidence="8" id="KW-1185">Reference proteome</keyword>
<organism evidence="7 8">
    <name type="scientific">Cichlidogyrus casuarinus</name>
    <dbReference type="NCBI Taxonomy" id="1844966"/>
    <lineage>
        <taxon>Eukaryota</taxon>
        <taxon>Metazoa</taxon>
        <taxon>Spiralia</taxon>
        <taxon>Lophotrochozoa</taxon>
        <taxon>Platyhelminthes</taxon>
        <taxon>Monogenea</taxon>
        <taxon>Monopisthocotylea</taxon>
        <taxon>Dactylogyridea</taxon>
        <taxon>Ancyrocephalidae</taxon>
        <taxon>Cichlidogyrus</taxon>
    </lineage>
</organism>
<evidence type="ECO:0000256" key="5">
    <source>
        <dbReference type="ARBA" id="ARBA00023136"/>
    </source>
</evidence>
<keyword evidence="3 6" id="KW-0812">Transmembrane</keyword>
<evidence type="ECO:0000256" key="1">
    <source>
        <dbReference type="ARBA" id="ARBA00004141"/>
    </source>
</evidence>
<proteinExistence type="inferred from homology"/>
<dbReference type="Pfam" id="PF02077">
    <property type="entry name" value="SURF4"/>
    <property type="match status" value="1"/>
</dbReference>
<feature type="transmembrane region" description="Helical" evidence="6">
    <location>
        <begin position="33"/>
        <end position="51"/>
    </location>
</feature>
<dbReference type="AlphaFoldDB" id="A0ABD2QEF5"/>
<evidence type="ECO:0000256" key="4">
    <source>
        <dbReference type="ARBA" id="ARBA00022989"/>
    </source>
</evidence>
<dbReference type="Proteomes" id="UP001626550">
    <property type="component" value="Unassembled WGS sequence"/>
</dbReference>
<feature type="transmembrane region" description="Helical" evidence="6">
    <location>
        <begin position="57"/>
        <end position="77"/>
    </location>
</feature>
<comment type="subcellular location">
    <subcellularLocation>
        <location evidence="1">Membrane</location>
        <topology evidence="1">Multi-pass membrane protein</topology>
    </subcellularLocation>
</comment>
<dbReference type="EMBL" id="JBJKFK010000334">
    <property type="protein sequence ID" value="KAL3317773.1"/>
    <property type="molecule type" value="Genomic_DNA"/>
</dbReference>
<keyword evidence="5 6" id="KW-0472">Membrane</keyword>